<dbReference type="AlphaFoldDB" id="A0AA88H982"/>
<evidence type="ECO:0000256" key="12">
    <source>
        <dbReference type="SAM" id="MobiDB-lite"/>
    </source>
</evidence>
<evidence type="ECO:0000256" key="4">
    <source>
        <dbReference type="ARBA" id="ARBA00022737"/>
    </source>
</evidence>
<organism evidence="14 15">
    <name type="scientific">Artemia franciscana</name>
    <name type="common">Brine shrimp</name>
    <name type="synonym">Artemia sanfranciscana</name>
    <dbReference type="NCBI Taxonomy" id="6661"/>
    <lineage>
        <taxon>Eukaryota</taxon>
        <taxon>Metazoa</taxon>
        <taxon>Ecdysozoa</taxon>
        <taxon>Arthropoda</taxon>
        <taxon>Crustacea</taxon>
        <taxon>Branchiopoda</taxon>
        <taxon>Anostraca</taxon>
        <taxon>Artemiidae</taxon>
        <taxon>Artemia</taxon>
    </lineage>
</organism>
<keyword evidence="7" id="KW-0832">Ubl conjugation</keyword>
<keyword evidence="10" id="KW-0539">Nucleus</keyword>
<evidence type="ECO:0000256" key="8">
    <source>
        <dbReference type="ARBA" id="ARBA00023015"/>
    </source>
</evidence>
<dbReference type="GO" id="GO:0005634">
    <property type="term" value="C:nucleus"/>
    <property type="evidence" value="ECO:0007669"/>
    <property type="project" value="UniProtKB-SubCell"/>
</dbReference>
<gene>
    <name evidence="14" type="ORF">QYM36_015465</name>
</gene>
<comment type="subcellular location">
    <subcellularLocation>
        <location evidence="1">Nucleus</location>
    </subcellularLocation>
</comment>
<evidence type="ECO:0000259" key="13">
    <source>
        <dbReference type="PROSITE" id="PS50157"/>
    </source>
</evidence>
<keyword evidence="9" id="KW-0804">Transcription</keyword>
<dbReference type="PANTHER" id="PTHR45993:SF6">
    <property type="entry name" value="C2H2-TYPE DOMAIN-CONTAINING PROTEIN"/>
    <property type="match status" value="1"/>
</dbReference>
<dbReference type="Gene3D" id="3.30.160.60">
    <property type="entry name" value="Classic Zinc Finger"/>
    <property type="match status" value="2"/>
</dbReference>
<evidence type="ECO:0000256" key="1">
    <source>
        <dbReference type="ARBA" id="ARBA00004123"/>
    </source>
</evidence>
<evidence type="ECO:0000313" key="14">
    <source>
        <dbReference type="EMBL" id="KAK2707770.1"/>
    </source>
</evidence>
<feature type="region of interest" description="Disordered" evidence="12">
    <location>
        <begin position="64"/>
        <end position="94"/>
    </location>
</feature>
<name>A0AA88H982_ARTSF</name>
<feature type="compositionally biased region" description="Basic and acidic residues" evidence="12">
    <location>
        <begin position="266"/>
        <end position="303"/>
    </location>
</feature>
<evidence type="ECO:0000256" key="2">
    <source>
        <dbReference type="ARBA" id="ARBA00022499"/>
    </source>
</evidence>
<dbReference type="InterPro" id="IPR013087">
    <property type="entry name" value="Znf_C2H2_type"/>
</dbReference>
<sequence>MILYDNKSGSKALLFPQSVQHNSFKDMEKRGESEIKGDSLRCGSCQKDFPLAEIVEFIQHKASTCNKGNDSSEEKTALQPINLSGTEERRDYENDTNINGLPIYTCSTCKKHLPSAHRLVQHIQNDHGICLYIEDTEDKTSGDVIKKEDDQGSISGAFTPQVSVSSDANQTSVRSIPQVPSQMSFPSVIWGHSAPLSIGHSNPFNFLRFPFDRSFSTTLNPPNLRALSENPPPFDLNLAMTKTTPTNDAVIESVRTPLSSSSSNNERFETKKEANDLVKEEECRIDVDSNSDDEHNLEDRNETAEDLSVKNPSSPSTPDSRPEPASNSITELMDRFGIPGFKHYTDFLKQVNQQERKDFSKEQEHKHFSSFPVFPHLDLNAGLLRGLEANSYPAMKKPKTEELDYITQTAWLQRSQPKDFCNTMSRFPLGMDFIERTKTDYKNISLGLLNSNSSATLHNAVKRESRRNDTCEYCGKIFKNCSNLTVHRRSHTGEKPYKCVMCSYACAQSSKLTRHMKTHGRSGKDVLKCRFCDMPFSVPSTLEKHMRKCVVQQKRAALGELSLSQSYDESDDDSTSKDALN</sequence>
<feature type="domain" description="C2H2-type" evidence="13">
    <location>
        <begin position="469"/>
        <end position="496"/>
    </location>
</feature>
<feature type="compositionally biased region" description="Polar residues" evidence="12">
    <location>
        <begin position="256"/>
        <end position="265"/>
    </location>
</feature>
<evidence type="ECO:0000256" key="5">
    <source>
        <dbReference type="ARBA" id="ARBA00022771"/>
    </source>
</evidence>
<keyword evidence="6" id="KW-0862">Zinc</keyword>
<dbReference type="SUPFAM" id="SSF57667">
    <property type="entry name" value="beta-beta-alpha zinc fingers"/>
    <property type="match status" value="2"/>
</dbReference>
<evidence type="ECO:0000256" key="3">
    <source>
        <dbReference type="ARBA" id="ARBA00022723"/>
    </source>
</evidence>
<evidence type="ECO:0000256" key="6">
    <source>
        <dbReference type="ARBA" id="ARBA00022833"/>
    </source>
</evidence>
<dbReference type="EMBL" id="JAVRJZ010000019">
    <property type="protein sequence ID" value="KAK2707770.1"/>
    <property type="molecule type" value="Genomic_DNA"/>
</dbReference>
<feature type="compositionally biased region" description="Polar residues" evidence="12">
    <location>
        <begin position="310"/>
        <end position="327"/>
    </location>
</feature>
<feature type="region of interest" description="Disordered" evidence="12">
    <location>
        <begin position="254"/>
        <end position="327"/>
    </location>
</feature>
<dbReference type="PROSITE" id="PS00028">
    <property type="entry name" value="ZINC_FINGER_C2H2_1"/>
    <property type="match status" value="3"/>
</dbReference>
<dbReference type="GO" id="GO:0006357">
    <property type="term" value="P:regulation of transcription by RNA polymerase II"/>
    <property type="evidence" value="ECO:0007669"/>
    <property type="project" value="TreeGrafter"/>
</dbReference>
<dbReference type="PANTHER" id="PTHR45993">
    <property type="entry name" value="B-CELL LYMPHOMA/LEUKEMIA 11"/>
    <property type="match status" value="1"/>
</dbReference>
<feature type="region of interest" description="Disordered" evidence="12">
    <location>
        <begin position="562"/>
        <end position="581"/>
    </location>
</feature>
<comment type="caution">
    <text evidence="14">The sequence shown here is derived from an EMBL/GenBank/DDBJ whole genome shotgun (WGS) entry which is preliminary data.</text>
</comment>
<keyword evidence="2" id="KW-1017">Isopeptide bond</keyword>
<keyword evidence="15" id="KW-1185">Reference proteome</keyword>
<evidence type="ECO:0000256" key="11">
    <source>
        <dbReference type="PROSITE-ProRule" id="PRU00042"/>
    </source>
</evidence>
<keyword evidence="3" id="KW-0479">Metal-binding</keyword>
<dbReference type="InterPro" id="IPR057448">
    <property type="entry name" value="BCL-11A_Znf_CCHC"/>
</dbReference>
<accession>A0AA88H982</accession>
<evidence type="ECO:0000256" key="10">
    <source>
        <dbReference type="ARBA" id="ARBA00023242"/>
    </source>
</evidence>
<dbReference type="FunFam" id="3.30.160.60:FF:000037">
    <property type="entry name" value="B-cell lymphoma/leukemia 11A isoform X1"/>
    <property type="match status" value="1"/>
</dbReference>
<dbReference type="SMART" id="SM00355">
    <property type="entry name" value="ZnF_C2H2"/>
    <property type="match status" value="4"/>
</dbReference>
<evidence type="ECO:0000313" key="15">
    <source>
        <dbReference type="Proteomes" id="UP001187531"/>
    </source>
</evidence>
<dbReference type="InterPro" id="IPR036236">
    <property type="entry name" value="Znf_C2H2_sf"/>
</dbReference>
<proteinExistence type="predicted"/>
<keyword evidence="5 11" id="KW-0863">Zinc-finger</keyword>
<evidence type="ECO:0000256" key="9">
    <source>
        <dbReference type="ARBA" id="ARBA00023163"/>
    </source>
</evidence>
<dbReference type="GO" id="GO:0000978">
    <property type="term" value="F:RNA polymerase II cis-regulatory region sequence-specific DNA binding"/>
    <property type="evidence" value="ECO:0007669"/>
    <property type="project" value="TreeGrafter"/>
</dbReference>
<reference evidence="14" key="1">
    <citation type="submission" date="2023-07" db="EMBL/GenBank/DDBJ databases">
        <title>Chromosome-level genome assembly of Artemia franciscana.</title>
        <authorList>
            <person name="Jo E."/>
        </authorList>
    </citation>
    <scope>NUCLEOTIDE SEQUENCE</scope>
    <source>
        <tissue evidence="14">Whole body</tissue>
    </source>
</reference>
<evidence type="ECO:0000256" key="7">
    <source>
        <dbReference type="ARBA" id="ARBA00022843"/>
    </source>
</evidence>
<dbReference type="Pfam" id="PF25491">
    <property type="entry name" value="CCHC_BCL-11A"/>
    <property type="match status" value="1"/>
</dbReference>
<protein>
    <recommendedName>
        <fullName evidence="13">C2H2-type domain-containing protein</fullName>
    </recommendedName>
</protein>
<feature type="domain" description="C2H2-type" evidence="13">
    <location>
        <begin position="497"/>
        <end position="519"/>
    </location>
</feature>
<dbReference type="PROSITE" id="PS50157">
    <property type="entry name" value="ZINC_FINGER_C2H2_2"/>
    <property type="match status" value="2"/>
</dbReference>
<dbReference type="InterPro" id="IPR051497">
    <property type="entry name" value="Dev/Hematopoietic_TF"/>
</dbReference>
<dbReference type="Proteomes" id="UP001187531">
    <property type="component" value="Unassembled WGS sequence"/>
</dbReference>
<dbReference type="GO" id="GO:0008270">
    <property type="term" value="F:zinc ion binding"/>
    <property type="evidence" value="ECO:0007669"/>
    <property type="project" value="UniProtKB-KW"/>
</dbReference>
<keyword evidence="4" id="KW-0677">Repeat</keyword>
<dbReference type="GO" id="GO:0003700">
    <property type="term" value="F:DNA-binding transcription factor activity"/>
    <property type="evidence" value="ECO:0007669"/>
    <property type="project" value="TreeGrafter"/>
</dbReference>
<dbReference type="Pfam" id="PF00096">
    <property type="entry name" value="zf-C2H2"/>
    <property type="match status" value="3"/>
</dbReference>
<keyword evidence="8" id="KW-0805">Transcription regulation</keyword>
<dbReference type="FunFam" id="3.30.160.60:FF:001175">
    <property type="entry name" value="Zinc finger, C2H2 type"/>
    <property type="match status" value="1"/>
</dbReference>